<reference evidence="2 3" key="1">
    <citation type="submission" date="2018-01" db="EMBL/GenBank/DDBJ databases">
        <title>Cryobacterium sp. nov., from glaciers in China.</title>
        <authorList>
            <person name="Liu Q."/>
            <person name="Xin Y.-H."/>
        </authorList>
    </citation>
    <scope>NUCLEOTIDE SEQUENCE [LARGE SCALE GENOMIC DNA]</scope>
    <source>
        <strain evidence="2 3">TMN-42</strain>
    </source>
</reference>
<evidence type="ECO:0000256" key="1">
    <source>
        <dbReference type="SAM" id="MobiDB-lite"/>
    </source>
</evidence>
<protein>
    <submittedName>
        <fullName evidence="2">Uncharacterized protein</fullName>
    </submittedName>
</protein>
<dbReference type="Proteomes" id="UP000237340">
    <property type="component" value="Unassembled WGS sequence"/>
</dbReference>
<feature type="region of interest" description="Disordered" evidence="1">
    <location>
        <begin position="1"/>
        <end position="27"/>
    </location>
</feature>
<name>A0A2S3ZFI6_9MICO</name>
<dbReference type="AlphaFoldDB" id="A0A2S3ZFI6"/>
<keyword evidence="3" id="KW-1185">Reference proteome</keyword>
<dbReference type="EMBL" id="PPXD01000013">
    <property type="protein sequence ID" value="POH65871.1"/>
    <property type="molecule type" value="Genomic_DNA"/>
</dbReference>
<organism evidence="2 3">
    <name type="scientific">Cryobacterium zongtaii</name>
    <dbReference type="NCBI Taxonomy" id="1259217"/>
    <lineage>
        <taxon>Bacteria</taxon>
        <taxon>Bacillati</taxon>
        <taxon>Actinomycetota</taxon>
        <taxon>Actinomycetes</taxon>
        <taxon>Micrococcales</taxon>
        <taxon>Microbacteriaceae</taxon>
        <taxon>Cryobacterium</taxon>
    </lineage>
</organism>
<gene>
    <name evidence="2" type="ORF">C3B61_09970</name>
</gene>
<evidence type="ECO:0000313" key="2">
    <source>
        <dbReference type="EMBL" id="POH65871.1"/>
    </source>
</evidence>
<comment type="caution">
    <text evidence="2">The sequence shown here is derived from an EMBL/GenBank/DDBJ whole genome shotgun (WGS) entry which is preliminary data.</text>
</comment>
<proteinExistence type="predicted"/>
<evidence type="ECO:0000313" key="3">
    <source>
        <dbReference type="Proteomes" id="UP000237340"/>
    </source>
</evidence>
<feature type="compositionally biased region" description="Basic and acidic residues" evidence="1">
    <location>
        <begin position="17"/>
        <end position="27"/>
    </location>
</feature>
<dbReference type="RefSeq" id="WP_103460476.1">
    <property type="nucleotide sequence ID" value="NZ_PPXD01000013.1"/>
</dbReference>
<sequence>MTATVDRPVPHGSGSRPGRERKERDTLSVERAKLELLRTANATGGGLMIMDPRVVVIWHLLTGISPWSTHNLTVLAILFVATAGATGEF</sequence>
<accession>A0A2S3ZFI6</accession>